<comment type="similarity">
    <text evidence="6">Belongs to the TM6SF family.</text>
</comment>
<dbReference type="FunCoup" id="A0A5F8GID7">
    <property type="interactions" value="44"/>
</dbReference>
<feature type="domain" description="EXPERA" evidence="9">
    <location>
        <begin position="324"/>
        <end position="459"/>
    </location>
</feature>
<comment type="subcellular location">
    <subcellularLocation>
        <location evidence="1">Endomembrane system</location>
        <topology evidence="1">Multi-pass membrane protein</topology>
    </subcellularLocation>
</comment>
<dbReference type="GO" id="GO:0019216">
    <property type="term" value="P:regulation of lipid metabolic process"/>
    <property type="evidence" value="ECO:0007669"/>
    <property type="project" value="Ensembl"/>
</dbReference>
<feature type="transmembrane region" description="Helical" evidence="8">
    <location>
        <begin position="408"/>
        <end position="428"/>
    </location>
</feature>
<dbReference type="GO" id="GO:0005789">
    <property type="term" value="C:endoplasmic reticulum membrane"/>
    <property type="evidence" value="ECO:0007669"/>
    <property type="project" value="Ensembl"/>
</dbReference>
<protein>
    <submittedName>
        <fullName evidence="10">Transmembrane 6 superfamily member 2</fullName>
    </submittedName>
</protein>
<dbReference type="InterPro" id="IPR047195">
    <property type="entry name" value="TM6SF1-like"/>
</dbReference>
<evidence type="ECO:0000256" key="7">
    <source>
        <dbReference type="PROSITE-ProRule" id="PRU01087"/>
    </source>
</evidence>
<feature type="transmembrane region" description="Helical" evidence="8">
    <location>
        <begin position="313"/>
        <end position="337"/>
    </location>
</feature>
<keyword evidence="5 7" id="KW-0472">Membrane</keyword>
<dbReference type="OMA" id="NRRDWEC"/>
<reference evidence="10" key="3">
    <citation type="submission" date="2025-09" db="UniProtKB">
        <authorList>
            <consortium name="Ensembl"/>
        </authorList>
    </citation>
    <scope>IDENTIFICATION</scope>
</reference>
<dbReference type="InterPro" id="IPR033118">
    <property type="entry name" value="EXPERA"/>
</dbReference>
<dbReference type="InParanoid" id="A0A5F8GID7"/>
<feature type="transmembrane region" description="Helical" evidence="8">
    <location>
        <begin position="375"/>
        <end position="396"/>
    </location>
</feature>
<evidence type="ECO:0000256" key="1">
    <source>
        <dbReference type="ARBA" id="ARBA00004127"/>
    </source>
</evidence>
<reference evidence="10" key="2">
    <citation type="submission" date="2025-08" db="UniProtKB">
        <authorList>
            <consortium name="Ensembl"/>
        </authorList>
    </citation>
    <scope>IDENTIFICATION</scope>
</reference>
<dbReference type="GO" id="GO:0042802">
    <property type="term" value="F:identical protein binding"/>
    <property type="evidence" value="ECO:0007669"/>
    <property type="project" value="Ensembl"/>
</dbReference>
<sequence>MELPALSGKVVAFSLTAFPVCYTLNHLSELSYPLSVAILCAMILILLFVAIGSLAQGEISHDPLFAVFAILSFSSLIDLFIALQEDDYGMDFMEFYTRGREPYLRTAHGILSCYWDGTIHYLLYLTMTGAIANRKRYRSAGLYWLGSMVMSIMVFVPGNILGKYSSELRLSFFLNIPYMLIPCWAGLHLFHQDKGPTSYTTKMIAEEHKKGLLQRPWDLALFIYLLLAGLFTIFRGLVSLLSGCPSGLQLPKDPSSPVVLCLQPGLATTIPVKALLWPMLQLSFLGEMVFYGQLPWSQSSPVGRSFLRLDQSLGCGGCMAVNALALSFGAFVSWPYLAPTLLCLQVVLDCPTDSCFTYVYQYEPYLRDPVAYPKIQMLVFLFYALPFFILAAYGLLWPGCTWLPDWALVFAGAMGQAQFSHIGASMHLHTPYPYRTPEDVWSFLMILNLLYALGIHLLAYRCLRWPAFFLCPSALSQEEKNKKDC</sequence>
<dbReference type="PANTHER" id="PTHR14568">
    <property type="entry name" value="TRANSMEMBRANE SUPERFAMILY 6 MEMBER 1/2"/>
    <property type="match status" value="1"/>
</dbReference>
<evidence type="ECO:0000256" key="6">
    <source>
        <dbReference type="ARBA" id="ARBA00034760"/>
    </source>
</evidence>
<evidence type="ECO:0000256" key="2">
    <source>
        <dbReference type="ARBA" id="ARBA00022692"/>
    </source>
</evidence>
<feature type="transmembrane region" description="Helical" evidence="8">
    <location>
        <begin position="142"/>
        <end position="160"/>
    </location>
</feature>
<dbReference type="GO" id="GO:0033116">
    <property type="term" value="C:endoplasmic reticulum-Golgi intermediate compartment membrane"/>
    <property type="evidence" value="ECO:0007669"/>
    <property type="project" value="Ensembl"/>
</dbReference>
<keyword evidence="2 7" id="KW-0812">Transmembrane</keyword>
<feature type="transmembrane region" description="Helical" evidence="8">
    <location>
        <begin position="172"/>
        <end position="190"/>
    </location>
</feature>
<dbReference type="PROSITE" id="PS51751">
    <property type="entry name" value="EXPERA"/>
    <property type="match status" value="2"/>
</dbReference>
<evidence type="ECO:0000313" key="10">
    <source>
        <dbReference type="Ensembl" id="ENSMODP00000047234.1"/>
    </source>
</evidence>
<keyword evidence="4 7" id="KW-1133">Transmembrane helix</keyword>
<feature type="transmembrane region" description="Helical" evidence="8">
    <location>
        <begin position="440"/>
        <end position="460"/>
    </location>
</feature>
<dbReference type="InterPro" id="IPR059044">
    <property type="entry name" value="TM_Tm6sf1/2"/>
</dbReference>
<gene>
    <name evidence="10" type="primary">TM6SF2</name>
</gene>
<dbReference type="GeneTree" id="ENSGT00390000012913"/>
<evidence type="ECO:0000256" key="4">
    <source>
        <dbReference type="ARBA" id="ARBA00022989"/>
    </source>
</evidence>
<accession>A0A5F8GID7</accession>
<dbReference type="PANTHER" id="PTHR14568:SF9">
    <property type="entry name" value="TRANSMEMBRANE 6 SUPERFAMILY MEMBER 2"/>
    <property type="match status" value="1"/>
</dbReference>
<dbReference type="Bgee" id="ENSMODG00000007077">
    <property type="expression patterns" value="Expressed in liver and 8 other cell types or tissues"/>
</dbReference>
<dbReference type="CDD" id="cd21106">
    <property type="entry name" value="TM6SF1-like"/>
    <property type="match status" value="1"/>
</dbReference>
<feature type="transmembrane region" description="Helical" evidence="8">
    <location>
        <begin position="6"/>
        <end position="24"/>
    </location>
</feature>
<reference evidence="10 11" key="1">
    <citation type="journal article" date="2007" name="Nature">
        <title>Genome of the marsupial Monodelphis domestica reveals innovation in non-coding sequences.</title>
        <authorList>
            <person name="Mikkelsen T.S."/>
            <person name="Wakefield M.J."/>
            <person name="Aken B."/>
            <person name="Amemiya C.T."/>
            <person name="Chang J.L."/>
            <person name="Duke S."/>
            <person name="Garber M."/>
            <person name="Gentles A.J."/>
            <person name="Goodstadt L."/>
            <person name="Heger A."/>
            <person name="Jurka J."/>
            <person name="Kamal M."/>
            <person name="Mauceli E."/>
            <person name="Searle S.M."/>
            <person name="Sharpe T."/>
            <person name="Baker M.L."/>
            <person name="Batzer M.A."/>
            <person name="Benos P.V."/>
            <person name="Belov K."/>
            <person name="Clamp M."/>
            <person name="Cook A."/>
            <person name="Cuff J."/>
            <person name="Das R."/>
            <person name="Davidow L."/>
            <person name="Deakin J.E."/>
            <person name="Fazzari M.J."/>
            <person name="Glass J.L."/>
            <person name="Grabherr M."/>
            <person name="Greally J.M."/>
            <person name="Gu W."/>
            <person name="Hore T.A."/>
            <person name="Huttley G.A."/>
            <person name="Kleber M."/>
            <person name="Jirtle R.L."/>
            <person name="Koina E."/>
            <person name="Lee J.T."/>
            <person name="Mahony S."/>
            <person name="Marra M.A."/>
            <person name="Miller R.D."/>
            <person name="Nicholls R.D."/>
            <person name="Oda M."/>
            <person name="Papenfuss A.T."/>
            <person name="Parra Z.E."/>
            <person name="Pollock D.D."/>
            <person name="Ray D.A."/>
            <person name="Schein J.E."/>
            <person name="Speed T.P."/>
            <person name="Thompson K."/>
            <person name="VandeBerg J.L."/>
            <person name="Wade C.M."/>
            <person name="Walker J.A."/>
            <person name="Waters P.D."/>
            <person name="Webber C."/>
            <person name="Weidman J.R."/>
            <person name="Xie X."/>
            <person name="Zody M.C."/>
            <person name="Baldwin J."/>
            <person name="Abdouelleil A."/>
            <person name="Abdulkadir J."/>
            <person name="Abebe A."/>
            <person name="Abera B."/>
            <person name="Abreu J."/>
            <person name="Acer S.C."/>
            <person name="Aftuck L."/>
            <person name="Alexander A."/>
            <person name="An P."/>
            <person name="Anderson E."/>
            <person name="Anderson S."/>
            <person name="Arachi H."/>
            <person name="Azer M."/>
            <person name="Bachantsang P."/>
            <person name="Barry A."/>
            <person name="Bayul T."/>
            <person name="Berlin A."/>
            <person name="Bessette D."/>
            <person name="Bloom T."/>
            <person name="Bloom T."/>
            <person name="Boguslavskiy L."/>
            <person name="Bonnet C."/>
            <person name="Boukhgalter B."/>
            <person name="Bourzgui I."/>
            <person name="Brown A."/>
            <person name="Cahill P."/>
            <person name="Channer S."/>
            <person name="Cheshatsang Y."/>
            <person name="Chuda L."/>
            <person name="Citroen M."/>
            <person name="Collymore A."/>
            <person name="Cooke P."/>
            <person name="Costello M."/>
            <person name="D'Aco K."/>
            <person name="Daza R."/>
            <person name="De Haan G."/>
            <person name="DeGray S."/>
            <person name="DeMaso C."/>
            <person name="Dhargay N."/>
            <person name="Dooley K."/>
            <person name="Dooley E."/>
            <person name="Doricent M."/>
            <person name="Dorje P."/>
            <person name="Dorjee K."/>
            <person name="Dupes A."/>
            <person name="Elong R."/>
            <person name="Falk J."/>
            <person name="Farina A."/>
            <person name="Faro S."/>
            <person name="Ferguson D."/>
            <person name="Fisher S."/>
            <person name="Foley C.D."/>
            <person name="Franke A."/>
            <person name="Friedrich D."/>
            <person name="Gadbois L."/>
            <person name="Gearin G."/>
            <person name="Gearin C.R."/>
            <person name="Giannoukos G."/>
            <person name="Goode T."/>
            <person name="Graham J."/>
            <person name="Grandbois E."/>
            <person name="Grewal S."/>
            <person name="Gyaltsen K."/>
            <person name="Hafez N."/>
            <person name="Hagos B."/>
            <person name="Hall J."/>
            <person name="Henson C."/>
            <person name="Hollinger A."/>
            <person name="Honan T."/>
            <person name="Huard M.D."/>
            <person name="Hughes L."/>
            <person name="Hurhula B."/>
            <person name="Husby M.E."/>
            <person name="Kamat A."/>
            <person name="Kanga B."/>
            <person name="Kashin S."/>
            <person name="Khazanovich D."/>
            <person name="Kisner P."/>
            <person name="Lance K."/>
            <person name="Lara M."/>
            <person name="Lee W."/>
            <person name="Lennon N."/>
            <person name="Letendre F."/>
            <person name="LeVine R."/>
            <person name="Lipovsky A."/>
            <person name="Liu X."/>
            <person name="Liu J."/>
            <person name="Liu S."/>
            <person name="Lokyitsang T."/>
            <person name="Lokyitsang Y."/>
            <person name="Lubonja R."/>
            <person name="Lui A."/>
            <person name="MacDonald P."/>
            <person name="Magnisalis V."/>
            <person name="Maru K."/>
            <person name="Matthews C."/>
            <person name="McCusker W."/>
            <person name="McDonough S."/>
            <person name="Mehta T."/>
            <person name="Meldrim J."/>
            <person name="Meneus L."/>
            <person name="Mihai O."/>
            <person name="Mihalev A."/>
            <person name="Mihova T."/>
            <person name="Mittelman R."/>
            <person name="Mlenga V."/>
            <person name="Montmayeur A."/>
            <person name="Mulrain L."/>
            <person name="Navidi A."/>
            <person name="Naylor J."/>
            <person name="Negash T."/>
            <person name="Nguyen T."/>
            <person name="Nguyen N."/>
            <person name="Nicol R."/>
            <person name="Norbu C."/>
            <person name="Norbu N."/>
            <person name="Novod N."/>
            <person name="O'Neill B."/>
            <person name="Osman S."/>
            <person name="Markiewicz E."/>
            <person name="Oyono O.L."/>
            <person name="Patti C."/>
            <person name="Phunkhang P."/>
            <person name="Pierre F."/>
            <person name="Priest M."/>
            <person name="Raghuraman S."/>
            <person name="Rege F."/>
            <person name="Reyes R."/>
            <person name="Rise C."/>
            <person name="Rogov P."/>
            <person name="Ross K."/>
            <person name="Ryan E."/>
            <person name="Settipalli S."/>
            <person name="Shea T."/>
            <person name="Sherpa N."/>
            <person name="Shi L."/>
            <person name="Shih D."/>
            <person name="Sparrow T."/>
            <person name="Spaulding J."/>
            <person name="Stalker J."/>
            <person name="Stange-Thomann N."/>
            <person name="Stavropoulos S."/>
            <person name="Stone C."/>
            <person name="Strader C."/>
            <person name="Tesfaye S."/>
            <person name="Thomson T."/>
            <person name="Thoulutsang Y."/>
            <person name="Thoulutsang D."/>
            <person name="Topham K."/>
            <person name="Topping I."/>
            <person name="Tsamla T."/>
            <person name="Vassiliev H."/>
            <person name="Vo A."/>
            <person name="Wangchuk T."/>
            <person name="Wangdi T."/>
            <person name="Weiand M."/>
            <person name="Wilkinson J."/>
            <person name="Wilson A."/>
            <person name="Yadav S."/>
            <person name="Young G."/>
            <person name="Yu Q."/>
            <person name="Zembek L."/>
            <person name="Zhong D."/>
            <person name="Zimmer A."/>
            <person name="Zwirko Z."/>
            <person name="Jaffe D.B."/>
            <person name="Alvarez P."/>
            <person name="Brockman W."/>
            <person name="Butler J."/>
            <person name="Chin C."/>
            <person name="Gnerre S."/>
            <person name="MacCallum I."/>
            <person name="Graves J.A."/>
            <person name="Ponting C.P."/>
            <person name="Breen M."/>
            <person name="Samollow P.B."/>
            <person name="Lander E.S."/>
            <person name="Lindblad-Toh K."/>
        </authorList>
    </citation>
    <scope>NUCLEOTIDE SEQUENCE [LARGE SCALE GENOMIC DNA]</scope>
</reference>
<feature type="transmembrane region" description="Helical" evidence="8">
    <location>
        <begin position="219"/>
        <end position="238"/>
    </location>
</feature>
<feature type="transmembrane region" description="Helical" evidence="8">
    <location>
        <begin position="36"/>
        <end position="57"/>
    </location>
</feature>
<organism evidence="10 11">
    <name type="scientific">Monodelphis domestica</name>
    <name type="common">Gray short-tailed opossum</name>
    <dbReference type="NCBI Taxonomy" id="13616"/>
    <lineage>
        <taxon>Eukaryota</taxon>
        <taxon>Metazoa</taxon>
        <taxon>Chordata</taxon>
        <taxon>Craniata</taxon>
        <taxon>Vertebrata</taxon>
        <taxon>Euteleostomi</taxon>
        <taxon>Mammalia</taxon>
        <taxon>Metatheria</taxon>
        <taxon>Didelphimorphia</taxon>
        <taxon>Didelphidae</taxon>
        <taxon>Monodelphis</taxon>
    </lineage>
</organism>
<evidence type="ECO:0000313" key="11">
    <source>
        <dbReference type="Proteomes" id="UP000002280"/>
    </source>
</evidence>
<evidence type="ECO:0000256" key="5">
    <source>
        <dbReference type="ARBA" id="ARBA00023136"/>
    </source>
</evidence>
<dbReference type="Proteomes" id="UP000002280">
    <property type="component" value="Chromosome 3"/>
</dbReference>
<keyword evidence="11" id="KW-1185">Reference proteome</keyword>
<dbReference type="AlphaFoldDB" id="A0A5F8GID7"/>
<feature type="transmembrane region" description="Helical" evidence="8">
    <location>
        <begin position="63"/>
        <end position="83"/>
    </location>
</feature>
<name>A0A5F8GID7_MONDO</name>
<feature type="domain" description="EXPERA" evidence="9">
    <location>
        <begin position="61"/>
        <end position="186"/>
    </location>
</feature>
<keyword evidence="3" id="KW-0677">Repeat</keyword>
<dbReference type="Ensembl" id="ENSMODT00000070690.1">
    <property type="protein sequence ID" value="ENSMODP00000047234.1"/>
    <property type="gene ID" value="ENSMODG00000007077.4"/>
</dbReference>
<proteinExistence type="inferred from homology"/>
<dbReference type="STRING" id="13616.ENSMODP00000047234"/>
<evidence type="ECO:0000256" key="8">
    <source>
        <dbReference type="SAM" id="Phobius"/>
    </source>
</evidence>
<evidence type="ECO:0000259" key="9">
    <source>
        <dbReference type="PROSITE" id="PS51751"/>
    </source>
</evidence>
<evidence type="ECO:0000256" key="3">
    <source>
        <dbReference type="ARBA" id="ARBA00022737"/>
    </source>
</evidence>
<dbReference type="Pfam" id="PF26083">
    <property type="entry name" value="TM_Tm6sf2"/>
    <property type="match status" value="1"/>
</dbReference>